<evidence type="ECO:0000256" key="2">
    <source>
        <dbReference type="RuleBase" id="RU000411"/>
    </source>
</evidence>
<accession>A0A0C2MY80</accession>
<dbReference type="GO" id="GO:0005615">
    <property type="term" value="C:extracellular space"/>
    <property type="evidence" value="ECO:0007669"/>
    <property type="project" value="InterPro"/>
</dbReference>
<dbReference type="GO" id="GO:0004867">
    <property type="term" value="F:serine-type endopeptidase inhibitor activity"/>
    <property type="evidence" value="ECO:0007669"/>
    <property type="project" value="InterPro"/>
</dbReference>
<comment type="caution">
    <text evidence="5">The sequence shown here is derived from an EMBL/GenBank/DDBJ whole genome shotgun (WGS) entry which is preliminary data.</text>
</comment>
<sequence>MSSLPVNDFGSLVISQIYSTQNFTGNIALVGPYLYYLMALISVGTQGQTLTQLSTLLRAEFEDLRHRYNWPTSPRVRRIRRMKEVMESISNFTSFLYHDWEVEKEYQEITEIMGLEFRSMFLSSKREQKPKIEQTSGDTGSGHSSRSSSLGSENYLTVIQKVSYASTWMFDFNKALTKSELFFHDQRRQSMVLMMNMRNIYRYYGDYFIPVEYLFIPLLEKPVYAVIMLPKPGYTIKDVIDDKTIQNLVDPFLSSNPCIVDVKLPKFRIVTKNSLSGVFKKLNVTHLFNKHLADTSIMSPGLPYVQNILQSVFIDISESNVNILKTGPPPPLTSPSEALKFVEFYVKRPFILHIYWQEMNLKLISAIVNDPNDL</sequence>
<feature type="region of interest" description="Disordered" evidence="3">
    <location>
        <begin position="128"/>
        <end position="150"/>
    </location>
</feature>
<dbReference type="InterPro" id="IPR042178">
    <property type="entry name" value="Serpin_sf_1"/>
</dbReference>
<feature type="domain" description="Serpin" evidence="4">
    <location>
        <begin position="11"/>
        <end position="371"/>
    </location>
</feature>
<dbReference type="PANTHER" id="PTHR11461:SF211">
    <property type="entry name" value="GH10112P-RELATED"/>
    <property type="match status" value="1"/>
</dbReference>
<name>A0A0C2MY80_THEKT</name>
<evidence type="ECO:0000313" key="6">
    <source>
        <dbReference type="Proteomes" id="UP000031668"/>
    </source>
</evidence>
<feature type="compositionally biased region" description="Low complexity" evidence="3">
    <location>
        <begin position="136"/>
        <end position="150"/>
    </location>
</feature>
<dbReference type="InterPro" id="IPR023796">
    <property type="entry name" value="Serpin_dom"/>
</dbReference>
<organism evidence="5 6">
    <name type="scientific">Thelohanellus kitauei</name>
    <name type="common">Myxosporean</name>
    <dbReference type="NCBI Taxonomy" id="669202"/>
    <lineage>
        <taxon>Eukaryota</taxon>
        <taxon>Metazoa</taxon>
        <taxon>Cnidaria</taxon>
        <taxon>Myxozoa</taxon>
        <taxon>Myxosporea</taxon>
        <taxon>Bivalvulida</taxon>
        <taxon>Platysporina</taxon>
        <taxon>Myxobolidae</taxon>
        <taxon>Thelohanellus</taxon>
    </lineage>
</organism>
<dbReference type="InterPro" id="IPR000215">
    <property type="entry name" value="Serpin_fam"/>
</dbReference>
<dbReference type="Proteomes" id="UP000031668">
    <property type="component" value="Unassembled WGS sequence"/>
</dbReference>
<proteinExistence type="inferred from homology"/>
<keyword evidence="6" id="KW-1185">Reference proteome</keyword>
<dbReference type="Gene3D" id="3.30.497.10">
    <property type="entry name" value="Antithrombin, subunit I, domain 2"/>
    <property type="match status" value="1"/>
</dbReference>
<dbReference type="Pfam" id="PF00079">
    <property type="entry name" value="Serpin"/>
    <property type="match status" value="1"/>
</dbReference>
<dbReference type="EMBL" id="JWZT01001309">
    <property type="protein sequence ID" value="KII72286.1"/>
    <property type="molecule type" value="Genomic_DNA"/>
</dbReference>
<dbReference type="AlphaFoldDB" id="A0A0C2MY80"/>
<dbReference type="SMART" id="SM00093">
    <property type="entry name" value="SERPIN"/>
    <property type="match status" value="1"/>
</dbReference>
<evidence type="ECO:0000313" key="5">
    <source>
        <dbReference type="EMBL" id="KII72286.1"/>
    </source>
</evidence>
<reference evidence="5 6" key="1">
    <citation type="journal article" date="2014" name="Genome Biol. Evol.">
        <title>The genome of the myxosporean Thelohanellus kitauei shows adaptations to nutrient acquisition within its fish host.</title>
        <authorList>
            <person name="Yang Y."/>
            <person name="Xiong J."/>
            <person name="Zhou Z."/>
            <person name="Huo F."/>
            <person name="Miao W."/>
            <person name="Ran C."/>
            <person name="Liu Y."/>
            <person name="Zhang J."/>
            <person name="Feng J."/>
            <person name="Wang M."/>
            <person name="Wang M."/>
            <person name="Wang L."/>
            <person name="Yao B."/>
        </authorList>
    </citation>
    <scope>NUCLEOTIDE SEQUENCE [LARGE SCALE GENOMIC DNA]</scope>
    <source>
        <strain evidence="5">Wuqing</strain>
    </source>
</reference>
<evidence type="ECO:0000256" key="1">
    <source>
        <dbReference type="ARBA" id="ARBA00009500"/>
    </source>
</evidence>
<dbReference type="SUPFAM" id="SSF56574">
    <property type="entry name" value="Serpins"/>
    <property type="match status" value="1"/>
</dbReference>
<dbReference type="Gene3D" id="2.30.39.10">
    <property type="entry name" value="Alpha-1-antitrypsin, domain 1"/>
    <property type="match status" value="1"/>
</dbReference>
<gene>
    <name evidence="5" type="ORF">RF11_14176</name>
</gene>
<dbReference type="InterPro" id="IPR036186">
    <property type="entry name" value="Serpin_sf"/>
</dbReference>
<protein>
    <submittedName>
        <fullName evidence="5">Serpin B13</fullName>
    </submittedName>
</protein>
<dbReference type="PANTHER" id="PTHR11461">
    <property type="entry name" value="SERINE PROTEASE INHIBITOR, SERPIN"/>
    <property type="match status" value="1"/>
</dbReference>
<evidence type="ECO:0000259" key="4">
    <source>
        <dbReference type="SMART" id="SM00093"/>
    </source>
</evidence>
<dbReference type="InterPro" id="IPR042185">
    <property type="entry name" value="Serpin_sf_2"/>
</dbReference>
<comment type="similarity">
    <text evidence="1 2">Belongs to the serpin family.</text>
</comment>
<evidence type="ECO:0000256" key="3">
    <source>
        <dbReference type="SAM" id="MobiDB-lite"/>
    </source>
</evidence>
<dbReference type="OrthoDB" id="671595at2759"/>